<dbReference type="AlphaFoldDB" id="A0AAD7DKQ5"/>
<name>A0AAD7DKQ5_MYCRO</name>
<dbReference type="Proteomes" id="UP001221757">
    <property type="component" value="Unassembled WGS sequence"/>
</dbReference>
<evidence type="ECO:0000313" key="1">
    <source>
        <dbReference type="EMBL" id="KAJ7693134.1"/>
    </source>
</evidence>
<dbReference type="EMBL" id="JARKIE010000047">
    <property type="protein sequence ID" value="KAJ7693134.1"/>
    <property type="molecule type" value="Genomic_DNA"/>
</dbReference>
<protein>
    <submittedName>
        <fullName evidence="1">Uncharacterized protein</fullName>
    </submittedName>
</protein>
<keyword evidence="2" id="KW-1185">Reference proteome</keyword>
<reference evidence="1" key="1">
    <citation type="submission" date="2023-03" db="EMBL/GenBank/DDBJ databases">
        <title>Massive genome expansion in bonnet fungi (Mycena s.s.) driven by repeated elements and novel gene families across ecological guilds.</title>
        <authorList>
            <consortium name="Lawrence Berkeley National Laboratory"/>
            <person name="Harder C.B."/>
            <person name="Miyauchi S."/>
            <person name="Viragh M."/>
            <person name="Kuo A."/>
            <person name="Thoen E."/>
            <person name="Andreopoulos B."/>
            <person name="Lu D."/>
            <person name="Skrede I."/>
            <person name="Drula E."/>
            <person name="Henrissat B."/>
            <person name="Morin E."/>
            <person name="Kohler A."/>
            <person name="Barry K."/>
            <person name="LaButti K."/>
            <person name="Morin E."/>
            <person name="Salamov A."/>
            <person name="Lipzen A."/>
            <person name="Mereny Z."/>
            <person name="Hegedus B."/>
            <person name="Baldrian P."/>
            <person name="Stursova M."/>
            <person name="Weitz H."/>
            <person name="Taylor A."/>
            <person name="Grigoriev I.V."/>
            <person name="Nagy L.G."/>
            <person name="Martin F."/>
            <person name="Kauserud H."/>
        </authorList>
    </citation>
    <scope>NUCLEOTIDE SEQUENCE</scope>
    <source>
        <strain evidence="1">CBHHK067</strain>
    </source>
</reference>
<gene>
    <name evidence="1" type="ORF">B0H17DRAFT_1132608</name>
</gene>
<proteinExistence type="predicted"/>
<comment type="caution">
    <text evidence="1">The sequence shown here is derived from an EMBL/GenBank/DDBJ whole genome shotgun (WGS) entry which is preliminary data.</text>
</comment>
<sequence length="196" mass="22271">MPDRLYVRRQQFRASMTGKPLADAFSAMMTSAARRVNQIRTAHRTKLGLFLHLLLDFGCVDVESPSRLLQPPFRKEEVCFSGVWSQLTIAVKYAVTDAKIRPNAYAHARITDGLMPYSAHEESLLRLCFLLHVLPDYLPETESASTLYPDNVTAIVHLHIKDLARMCRITLSFWPQLSKATLSKRLWCLSTNCFGS</sequence>
<evidence type="ECO:0000313" key="2">
    <source>
        <dbReference type="Proteomes" id="UP001221757"/>
    </source>
</evidence>
<accession>A0AAD7DKQ5</accession>
<organism evidence="1 2">
    <name type="scientific">Mycena rosella</name>
    <name type="common">Pink bonnet</name>
    <name type="synonym">Agaricus rosellus</name>
    <dbReference type="NCBI Taxonomy" id="1033263"/>
    <lineage>
        <taxon>Eukaryota</taxon>
        <taxon>Fungi</taxon>
        <taxon>Dikarya</taxon>
        <taxon>Basidiomycota</taxon>
        <taxon>Agaricomycotina</taxon>
        <taxon>Agaricomycetes</taxon>
        <taxon>Agaricomycetidae</taxon>
        <taxon>Agaricales</taxon>
        <taxon>Marasmiineae</taxon>
        <taxon>Mycenaceae</taxon>
        <taxon>Mycena</taxon>
    </lineage>
</organism>